<keyword evidence="2" id="KW-0378">Hydrolase</keyword>
<dbReference type="GO" id="GO:0016020">
    <property type="term" value="C:membrane"/>
    <property type="evidence" value="ECO:0007669"/>
    <property type="project" value="InterPro"/>
</dbReference>
<dbReference type="GO" id="GO:0004222">
    <property type="term" value="F:metalloendopeptidase activity"/>
    <property type="evidence" value="ECO:0007669"/>
    <property type="project" value="InterPro"/>
</dbReference>
<reference evidence="6" key="1">
    <citation type="submission" date="2023-07" db="EMBL/GenBank/DDBJ databases">
        <title>Genome content predicts the carbon catabolic preferences of heterotrophic bacteria.</title>
        <authorList>
            <person name="Gralka M."/>
        </authorList>
    </citation>
    <scope>NUCLEOTIDE SEQUENCE</scope>
    <source>
        <strain evidence="6">E2R20</strain>
    </source>
</reference>
<evidence type="ECO:0000256" key="3">
    <source>
        <dbReference type="ARBA" id="ARBA00022692"/>
    </source>
</evidence>
<proteinExistence type="predicted"/>
<feature type="non-terminal residue" evidence="6">
    <location>
        <position position="1"/>
    </location>
</feature>
<dbReference type="Gene3D" id="2.30.42.10">
    <property type="match status" value="1"/>
</dbReference>
<dbReference type="RefSeq" id="WP_303522788.1">
    <property type="nucleotide sequence ID" value="NZ_JAUOQO010000997.1"/>
</dbReference>
<organism evidence="6 7">
    <name type="scientific">Staphylococcus pasteuri_A</name>
    <dbReference type="NCBI Taxonomy" id="3062664"/>
    <lineage>
        <taxon>Bacteria</taxon>
        <taxon>Bacillati</taxon>
        <taxon>Bacillota</taxon>
        <taxon>Bacilli</taxon>
        <taxon>Bacillales</taxon>
        <taxon>Staphylococcaceae</taxon>
        <taxon>Staphylococcus</taxon>
    </lineage>
</organism>
<gene>
    <name evidence="6" type="ORF">Q4528_16125</name>
</gene>
<evidence type="ECO:0000256" key="1">
    <source>
        <dbReference type="ARBA" id="ARBA00001947"/>
    </source>
</evidence>
<dbReference type="GO" id="GO:0006508">
    <property type="term" value="P:proteolysis"/>
    <property type="evidence" value="ECO:0007669"/>
    <property type="project" value="InterPro"/>
</dbReference>
<dbReference type="Proteomes" id="UP001170310">
    <property type="component" value="Unassembled WGS sequence"/>
</dbReference>
<feature type="domain" description="PDZ" evidence="5">
    <location>
        <begin position="8"/>
        <end position="60"/>
    </location>
</feature>
<keyword evidence="7" id="KW-1185">Reference proteome</keyword>
<dbReference type="InterPro" id="IPR041489">
    <property type="entry name" value="PDZ_6"/>
</dbReference>
<feature type="non-terminal residue" evidence="6">
    <location>
        <position position="78"/>
    </location>
</feature>
<keyword evidence="2" id="KW-0645">Protease</keyword>
<comment type="caution">
    <text evidence="6">The sequence shown here is derived from an EMBL/GenBank/DDBJ whole genome shotgun (WGS) entry which is preliminary data.</text>
</comment>
<accession>A0AAW7YXH6</accession>
<keyword evidence="4" id="KW-0472">Membrane</keyword>
<sequence length="78" mass="8553">PYPYPPNVTRLVPRSAAYDIGLQQGDVIVGVDGKDVATFDQIKTEVEASEGRALLLDVWRDGEVLEFALAPRRVDEPG</sequence>
<protein>
    <submittedName>
        <fullName evidence="6">PDZ domain-containing protein</fullName>
    </submittedName>
</protein>
<name>A0AAW7YXH6_9STAP</name>
<keyword evidence="3" id="KW-0812">Transmembrane</keyword>
<keyword evidence="4" id="KW-1133">Transmembrane helix</keyword>
<evidence type="ECO:0000313" key="6">
    <source>
        <dbReference type="EMBL" id="MDO6575637.1"/>
    </source>
</evidence>
<dbReference type="PANTHER" id="PTHR42837">
    <property type="entry name" value="REGULATOR OF SIGMA-E PROTEASE RSEP"/>
    <property type="match status" value="1"/>
</dbReference>
<dbReference type="InterPro" id="IPR036034">
    <property type="entry name" value="PDZ_sf"/>
</dbReference>
<comment type="cofactor">
    <cofactor evidence="1">
        <name>Zn(2+)</name>
        <dbReference type="ChEBI" id="CHEBI:29105"/>
    </cofactor>
</comment>
<dbReference type="PANTHER" id="PTHR42837:SF2">
    <property type="entry name" value="MEMBRANE METALLOPROTEASE ARASP2, CHLOROPLASTIC-RELATED"/>
    <property type="match status" value="1"/>
</dbReference>
<evidence type="ECO:0000256" key="4">
    <source>
        <dbReference type="ARBA" id="ARBA00022989"/>
    </source>
</evidence>
<dbReference type="SUPFAM" id="SSF50156">
    <property type="entry name" value="PDZ domain-like"/>
    <property type="match status" value="1"/>
</dbReference>
<dbReference type="AlphaFoldDB" id="A0AAW7YXH6"/>
<dbReference type="InterPro" id="IPR004387">
    <property type="entry name" value="Pept_M50_Zn"/>
</dbReference>
<dbReference type="Pfam" id="PF17820">
    <property type="entry name" value="PDZ_6"/>
    <property type="match status" value="1"/>
</dbReference>
<evidence type="ECO:0000259" key="5">
    <source>
        <dbReference type="Pfam" id="PF17820"/>
    </source>
</evidence>
<dbReference type="EMBL" id="JAUOQO010000997">
    <property type="protein sequence ID" value="MDO6575637.1"/>
    <property type="molecule type" value="Genomic_DNA"/>
</dbReference>
<evidence type="ECO:0000313" key="7">
    <source>
        <dbReference type="Proteomes" id="UP001170310"/>
    </source>
</evidence>
<evidence type="ECO:0000256" key="2">
    <source>
        <dbReference type="ARBA" id="ARBA00022670"/>
    </source>
</evidence>